<name>A0A060SM22_PYCCI</name>
<feature type="domain" description="CoA carboxyltransferase C-terminal" evidence="2">
    <location>
        <begin position="296"/>
        <end position="406"/>
    </location>
</feature>
<dbReference type="InterPro" id="IPR034733">
    <property type="entry name" value="AcCoA_carboxyl_beta"/>
</dbReference>
<dbReference type="EMBL" id="CCBP010000272">
    <property type="protein sequence ID" value="CDO75440.1"/>
    <property type="molecule type" value="Genomic_DNA"/>
</dbReference>
<gene>
    <name evidence="3" type="ORF">BN946_scf184693.g9</name>
</gene>
<evidence type="ECO:0000256" key="1">
    <source>
        <dbReference type="SAM" id="MobiDB-lite"/>
    </source>
</evidence>
<dbReference type="OrthoDB" id="439921at2759"/>
<feature type="compositionally biased region" description="Basic and acidic residues" evidence="1">
    <location>
        <begin position="1"/>
        <end position="21"/>
    </location>
</feature>
<dbReference type="OMA" id="LAWYALM"/>
<feature type="region of interest" description="Disordered" evidence="1">
    <location>
        <begin position="1"/>
        <end position="27"/>
    </location>
</feature>
<dbReference type="SUPFAM" id="SSF52096">
    <property type="entry name" value="ClpP/crotonase"/>
    <property type="match status" value="2"/>
</dbReference>
<dbReference type="HOGENOM" id="CLU_018822_6_1_1"/>
<proteinExistence type="predicted"/>
<organism evidence="3 4">
    <name type="scientific">Pycnoporus cinnabarinus</name>
    <name type="common">Cinnabar-red polypore</name>
    <name type="synonym">Trametes cinnabarina</name>
    <dbReference type="NCBI Taxonomy" id="5643"/>
    <lineage>
        <taxon>Eukaryota</taxon>
        <taxon>Fungi</taxon>
        <taxon>Dikarya</taxon>
        <taxon>Basidiomycota</taxon>
        <taxon>Agaricomycotina</taxon>
        <taxon>Agaricomycetes</taxon>
        <taxon>Polyporales</taxon>
        <taxon>Polyporaceae</taxon>
        <taxon>Trametes</taxon>
    </lineage>
</organism>
<dbReference type="InterPro" id="IPR051047">
    <property type="entry name" value="AccD/PCCB"/>
</dbReference>
<dbReference type="InterPro" id="IPR029045">
    <property type="entry name" value="ClpP/crotonase-like_dom_sf"/>
</dbReference>
<dbReference type="Proteomes" id="UP000029665">
    <property type="component" value="Unassembled WGS sequence"/>
</dbReference>
<evidence type="ECO:0000313" key="4">
    <source>
        <dbReference type="Proteomes" id="UP000029665"/>
    </source>
</evidence>
<reference evidence="3" key="1">
    <citation type="submission" date="2014-01" db="EMBL/GenBank/DDBJ databases">
        <title>The genome of the white-rot fungus Pycnoporus cinnabarinus: a basidiomycete model with a versatile arsenal for lignocellulosic biomass breakdown.</title>
        <authorList>
            <person name="Levasseur A."/>
            <person name="Lomascolo A."/>
            <person name="Ruiz-Duenas F.J."/>
            <person name="Uzan E."/>
            <person name="Piumi F."/>
            <person name="Kues U."/>
            <person name="Ram A.F.J."/>
            <person name="Murat C."/>
            <person name="Haon M."/>
            <person name="Benoit I."/>
            <person name="Arfi Y."/>
            <person name="Chevret D."/>
            <person name="Drula E."/>
            <person name="Kwon M.J."/>
            <person name="Gouret P."/>
            <person name="Lesage-Meessen L."/>
            <person name="Lombard V."/>
            <person name="Mariette J."/>
            <person name="Noirot C."/>
            <person name="Park J."/>
            <person name="Patyshakuliyeva A."/>
            <person name="Wieneger R.A.B."/>
            <person name="Wosten H.A.B."/>
            <person name="Martin F."/>
            <person name="Coutinho P.M."/>
            <person name="de Vries R."/>
            <person name="Martinez A.T."/>
            <person name="Klopp C."/>
            <person name="Pontarotti P."/>
            <person name="Henrissat B."/>
            <person name="Record E."/>
        </authorList>
    </citation>
    <scope>NUCLEOTIDE SEQUENCE [LARGE SCALE GENOMIC DNA]</scope>
    <source>
        <strain evidence="3">BRFM137</strain>
    </source>
</reference>
<protein>
    <recommendedName>
        <fullName evidence="2">CoA carboxyltransferase C-terminal domain-containing protein</fullName>
    </recommendedName>
</protein>
<dbReference type="Pfam" id="PF01039">
    <property type="entry name" value="Carboxyl_trans"/>
    <property type="match status" value="1"/>
</dbReference>
<accession>A0A060SM22</accession>
<dbReference type="InterPro" id="IPR011763">
    <property type="entry name" value="COA_CT_C"/>
</dbReference>
<dbReference type="Gene3D" id="3.90.226.10">
    <property type="entry name" value="2-enoyl-CoA Hydratase, Chain A, domain 1"/>
    <property type="match status" value="3"/>
</dbReference>
<dbReference type="GO" id="GO:0004658">
    <property type="term" value="F:propionyl-CoA carboxylase activity"/>
    <property type="evidence" value="ECO:0007669"/>
    <property type="project" value="TreeGrafter"/>
</dbReference>
<dbReference type="AlphaFoldDB" id="A0A060SM22"/>
<evidence type="ECO:0000259" key="2">
    <source>
        <dbReference type="PROSITE" id="PS50989"/>
    </source>
</evidence>
<comment type="caution">
    <text evidence="3">The sequence shown here is derived from an EMBL/GenBank/DDBJ whole genome shotgun (WGS) entry which is preliminary data.</text>
</comment>
<keyword evidence="4" id="KW-1185">Reference proteome</keyword>
<evidence type="ECO:0000313" key="3">
    <source>
        <dbReference type="EMBL" id="CDO75440.1"/>
    </source>
</evidence>
<dbReference type="PANTHER" id="PTHR43842:SF2">
    <property type="entry name" value="PROPIONYL-COA CARBOXYLASE BETA CHAIN, MITOCHONDRIAL"/>
    <property type="match status" value="1"/>
</dbReference>
<dbReference type="PROSITE" id="PS50989">
    <property type="entry name" value="COA_CT_CTER"/>
    <property type="match status" value="1"/>
</dbReference>
<dbReference type="STRING" id="5643.A0A060SM22"/>
<dbReference type="PANTHER" id="PTHR43842">
    <property type="entry name" value="PROPIONYL-COA CARBOXYLASE BETA CHAIN"/>
    <property type="match status" value="1"/>
</dbReference>
<sequence>MRKKDEDENAHHSGSEEDRKTKATRLSAGSDDGVTWKVLILPQLECVKQSITFDLTFQPWQHAVDKIRRIQHLNTTPNLQNPGYVRQKQNSKLWVRERLGALLDCDSFIEVGSLTGKPVLDKSTGELKDFTPAYVLMFTLSCQALATQHKVPIIRLLDGSSGGGSVATYLTVGATYIPPLAGLGQSMTAMTTVPVVSALLGPVVGLGSAKAVTSHFSVMVKGLSQLFAAGPPVVKQATYEDLSKEALGGWEIHGRNGTIDNVAMSELDAFQQIKTFLSFLPSSIYAMPPVLSSSDPADRREEELVSIIPRRRTRTYDIRRLIHLVVDINRQAEREDSFFEIGSTWGRSVVTGLARLCGMPVGVLSSDCTVGGGVLDALASQKAARFVNLCDQFGSVPSHVILDFDY</sequence>